<gene>
    <name evidence="10" type="ORF">CXB51_027438</name>
</gene>
<dbReference type="InterPro" id="IPR044791">
    <property type="entry name" value="Beta-glucanase/XTH"/>
</dbReference>
<dbReference type="EMBL" id="JAHUZN010000011">
    <property type="protein sequence ID" value="KAG8477855.1"/>
    <property type="molecule type" value="Genomic_DNA"/>
</dbReference>
<dbReference type="GO" id="GO:0005975">
    <property type="term" value="P:carbohydrate metabolic process"/>
    <property type="evidence" value="ECO:0007669"/>
    <property type="project" value="InterPro"/>
</dbReference>
<dbReference type="OrthoDB" id="2015456at2759"/>
<dbReference type="InterPro" id="IPR022666">
    <property type="entry name" value="Ribosomal_uL2_RNA-bd_dom"/>
</dbReference>
<keyword evidence="11" id="KW-1185">Reference proteome</keyword>
<dbReference type="GO" id="GO:0004553">
    <property type="term" value="F:hydrolase activity, hydrolyzing O-glycosyl compounds"/>
    <property type="evidence" value="ECO:0007669"/>
    <property type="project" value="InterPro"/>
</dbReference>
<dbReference type="GO" id="GO:1990904">
    <property type="term" value="C:ribonucleoprotein complex"/>
    <property type="evidence" value="ECO:0007669"/>
    <property type="project" value="UniProtKB-KW"/>
</dbReference>
<dbReference type="InterPro" id="IPR000757">
    <property type="entry name" value="Beta-glucanase-like"/>
</dbReference>
<name>A0A8J5YG59_9ROSI</name>
<dbReference type="GO" id="GO:0006412">
    <property type="term" value="P:translation"/>
    <property type="evidence" value="ECO:0007669"/>
    <property type="project" value="InterPro"/>
</dbReference>
<comment type="caution">
    <text evidence="10">The sequence shown here is derived from an EMBL/GenBank/DDBJ whole genome shotgun (WGS) entry which is preliminary data.</text>
</comment>
<evidence type="ECO:0000256" key="2">
    <source>
        <dbReference type="ARBA" id="ARBA00005636"/>
    </source>
</evidence>
<dbReference type="GO" id="GO:0003735">
    <property type="term" value="F:structural constituent of ribosome"/>
    <property type="evidence" value="ECO:0007669"/>
    <property type="project" value="InterPro"/>
</dbReference>
<dbReference type="FunFam" id="2.40.50.140:FF:000029">
    <property type="entry name" value="50S ribosomal protein L2, chloroplastic"/>
    <property type="match status" value="1"/>
</dbReference>
<evidence type="ECO:0000256" key="4">
    <source>
        <dbReference type="ARBA" id="ARBA00022801"/>
    </source>
</evidence>
<keyword evidence="6" id="KW-0687">Ribonucleoprotein</keyword>
<proteinExistence type="inferred from homology"/>
<keyword evidence="5" id="KW-0689">Ribosomal protein</keyword>
<accession>A0A8J5YG59</accession>
<dbReference type="SUPFAM" id="SSF49899">
    <property type="entry name" value="Concanavalin A-like lectins/glucanases"/>
    <property type="match status" value="1"/>
</dbReference>
<dbReference type="SMART" id="SM01383">
    <property type="entry name" value="Ribosomal_L2"/>
    <property type="match status" value="1"/>
</dbReference>
<protein>
    <recommendedName>
        <fullName evidence="9">GH16 domain-containing protein</fullName>
    </recommendedName>
</protein>
<keyword evidence="7" id="KW-0326">Glycosidase</keyword>
<dbReference type="InterPro" id="IPR013320">
    <property type="entry name" value="ConA-like_dom_sf"/>
</dbReference>
<evidence type="ECO:0000256" key="1">
    <source>
        <dbReference type="ARBA" id="ARBA00004474"/>
    </source>
</evidence>
<evidence type="ECO:0000259" key="9">
    <source>
        <dbReference type="PROSITE" id="PS51762"/>
    </source>
</evidence>
<comment type="similarity">
    <text evidence="2">Belongs to the universal ribosomal protein uL2 family.</text>
</comment>
<dbReference type="PANTHER" id="PTHR31062">
    <property type="entry name" value="XYLOGLUCAN ENDOTRANSGLUCOSYLASE/HYDROLASE PROTEIN 8-RELATED"/>
    <property type="match status" value="1"/>
</dbReference>
<keyword evidence="4" id="KW-0378">Hydrolase</keyword>
<evidence type="ECO:0000256" key="7">
    <source>
        <dbReference type="ARBA" id="ARBA00023295"/>
    </source>
</evidence>
<dbReference type="Pfam" id="PF00181">
    <property type="entry name" value="Ribosomal_L2_N"/>
    <property type="match status" value="1"/>
</dbReference>
<dbReference type="Pfam" id="PF00722">
    <property type="entry name" value="Glyco_hydro_16"/>
    <property type="match status" value="1"/>
</dbReference>
<organism evidence="10 11">
    <name type="scientific">Gossypium anomalum</name>
    <dbReference type="NCBI Taxonomy" id="47600"/>
    <lineage>
        <taxon>Eukaryota</taxon>
        <taxon>Viridiplantae</taxon>
        <taxon>Streptophyta</taxon>
        <taxon>Embryophyta</taxon>
        <taxon>Tracheophyta</taxon>
        <taxon>Spermatophyta</taxon>
        <taxon>Magnoliopsida</taxon>
        <taxon>eudicotyledons</taxon>
        <taxon>Gunneridae</taxon>
        <taxon>Pentapetalae</taxon>
        <taxon>rosids</taxon>
        <taxon>malvids</taxon>
        <taxon>Malvales</taxon>
        <taxon>Malvaceae</taxon>
        <taxon>Malvoideae</taxon>
        <taxon>Gossypium</taxon>
    </lineage>
</organism>
<evidence type="ECO:0000256" key="5">
    <source>
        <dbReference type="ARBA" id="ARBA00022980"/>
    </source>
</evidence>
<sequence length="422" mass="47476">MAIHLYKTSTPGTRNRAVDSQVKSNPRNNLIYGQHRCGKGPRGIITARQRGGGHKRLYRKIDFQRNKKNIYGRIVTIEYDPNQNAYIYLIHYGDGEKRYILHSSETIIEDTIVSSTKIPIKIENALSLIRCKTSKIIAMAKGLLVVMVVTVITCGSRADHNVSFDKNYHVTWGNSHVISVNQGTEVHLRIDKASGAGFESNVGYASGFFQIKIKLPNKDFSGVVVAFYLTSDPDGKGGNHDELDFEFLGGNGPPFTLQTNVFANDKGGREQRFHLWFDPTSDFHTYGIVWNQHQAVFYVDKTPIRVFKNNTKIGVSYPSQQLVIQGSIWNGETWASGGRKIDWSQAPFVANFVGFGVTGCQFQSSASKDQCYISSPKLWWNGDKYLGLDPAQRKALQDARTKYLYDDYWILPIIESLIDVIG</sequence>
<dbReference type="SUPFAM" id="SSF50249">
    <property type="entry name" value="Nucleic acid-binding proteins"/>
    <property type="match status" value="1"/>
</dbReference>
<evidence type="ECO:0000313" key="10">
    <source>
        <dbReference type="EMBL" id="KAG8477855.1"/>
    </source>
</evidence>
<comment type="subcellular location">
    <subcellularLocation>
        <location evidence="1">Plastid</location>
    </subcellularLocation>
</comment>
<keyword evidence="3" id="KW-0934">Plastid</keyword>
<evidence type="ECO:0000256" key="3">
    <source>
        <dbReference type="ARBA" id="ARBA00022640"/>
    </source>
</evidence>
<reference evidence="10 11" key="1">
    <citation type="journal article" date="2021" name="bioRxiv">
        <title>The Gossypium anomalum genome as a resource for cotton improvement and evolutionary analysis of hybrid incompatibility.</title>
        <authorList>
            <person name="Grover C.E."/>
            <person name="Yuan D."/>
            <person name="Arick M.A."/>
            <person name="Miller E.R."/>
            <person name="Hu G."/>
            <person name="Peterson D.G."/>
            <person name="Wendel J.F."/>
            <person name="Udall J.A."/>
        </authorList>
    </citation>
    <scope>NUCLEOTIDE SEQUENCE [LARGE SCALE GENOMIC DNA]</scope>
    <source>
        <strain evidence="10">JFW-Udall</strain>
        <tissue evidence="10">Leaf</tissue>
    </source>
</reference>
<dbReference type="GO" id="GO:0005840">
    <property type="term" value="C:ribosome"/>
    <property type="evidence" value="ECO:0007669"/>
    <property type="project" value="UniProtKB-KW"/>
</dbReference>
<dbReference type="PROSITE" id="PS51762">
    <property type="entry name" value="GH16_2"/>
    <property type="match status" value="1"/>
</dbReference>
<evidence type="ECO:0000256" key="8">
    <source>
        <dbReference type="SAM" id="MobiDB-lite"/>
    </source>
</evidence>
<evidence type="ECO:0000313" key="11">
    <source>
        <dbReference type="Proteomes" id="UP000701853"/>
    </source>
</evidence>
<dbReference type="GO" id="GO:0009536">
    <property type="term" value="C:plastid"/>
    <property type="evidence" value="ECO:0007669"/>
    <property type="project" value="UniProtKB-SubCell"/>
</dbReference>
<feature type="region of interest" description="Disordered" evidence="8">
    <location>
        <begin position="1"/>
        <end position="20"/>
    </location>
</feature>
<dbReference type="Proteomes" id="UP000701853">
    <property type="component" value="Chromosome 11"/>
</dbReference>
<evidence type="ECO:0000256" key="6">
    <source>
        <dbReference type="ARBA" id="ARBA00023274"/>
    </source>
</evidence>
<dbReference type="Gene3D" id="2.60.120.200">
    <property type="match status" value="1"/>
</dbReference>
<feature type="domain" description="GH16" evidence="9">
    <location>
        <begin position="111"/>
        <end position="352"/>
    </location>
</feature>
<dbReference type="AlphaFoldDB" id="A0A8J5YG59"/>
<dbReference type="Gene3D" id="2.40.50.140">
    <property type="entry name" value="Nucleic acid-binding proteins"/>
    <property type="match status" value="1"/>
</dbReference>
<dbReference type="InterPro" id="IPR012340">
    <property type="entry name" value="NA-bd_OB-fold"/>
</dbReference>